<dbReference type="InterPro" id="IPR013097">
    <property type="entry name" value="Dabb"/>
</dbReference>
<name>A0A9P4J259_9PEZI</name>
<evidence type="ECO:0000259" key="2">
    <source>
        <dbReference type="PROSITE" id="PS51502"/>
    </source>
</evidence>
<gene>
    <name evidence="3" type="ORF">K461DRAFT_320261</name>
</gene>
<dbReference type="InterPro" id="IPR044662">
    <property type="entry name" value="HS1/DABB1-like"/>
</dbReference>
<comment type="caution">
    <text evidence="3">The sequence shown here is derived from an EMBL/GenBank/DDBJ whole genome shotgun (WGS) entry which is preliminary data.</text>
</comment>
<dbReference type="Gene3D" id="3.30.70.100">
    <property type="match status" value="1"/>
</dbReference>
<sequence length="110" mass="12424">MAIIHIVLFQFKDTLSTKEVDDVCQRMLALVDKCVHPKTGKPFIKSHGGGRDNSIEGFQGGFTHGFVYEFETREDRDYYVREDPAHQEFVAGLKDVLAGARVVDFTPGEF</sequence>
<dbReference type="EMBL" id="ML996084">
    <property type="protein sequence ID" value="KAF2154087.1"/>
    <property type="molecule type" value="Genomic_DNA"/>
</dbReference>
<dbReference type="PROSITE" id="PS51502">
    <property type="entry name" value="S_R_A_B_BARREL"/>
    <property type="match status" value="1"/>
</dbReference>
<comment type="subunit">
    <text evidence="1">Homodimer.</text>
</comment>
<accession>A0A9P4J259</accession>
<evidence type="ECO:0000256" key="1">
    <source>
        <dbReference type="ARBA" id="ARBA00011738"/>
    </source>
</evidence>
<dbReference type="InterPro" id="IPR011008">
    <property type="entry name" value="Dimeric_a/b-barrel"/>
</dbReference>
<dbReference type="Proteomes" id="UP000799439">
    <property type="component" value="Unassembled WGS sequence"/>
</dbReference>
<dbReference type="Pfam" id="PF07876">
    <property type="entry name" value="Dabb"/>
    <property type="match status" value="1"/>
</dbReference>
<dbReference type="SMART" id="SM00886">
    <property type="entry name" value="Dabb"/>
    <property type="match status" value="1"/>
</dbReference>
<organism evidence="3 4">
    <name type="scientific">Myriangium duriaei CBS 260.36</name>
    <dbReference type="NCBI Taxonomy" id="1168546"/>
    <lineage>
        <taxon>Eukaryota</taxon>
        <taxon>Fungi</taxon>
        <taxon>Dikarya</taxon>
        <taxon>Ascomycota</taxon>
        <taxon>Pezizomycotina</taxon>
        <taxon>Dothideomycetes</taxon>
        <taxon>Dothideomycetidae</taxon>
        <taxon>Myriangiales</taxon>
        <taxon>Myriangiaceae</taxon>
        <taxon>Myriangium</taxon>
    </lineage>
</organism>
<protein>
    <recommendedName>
        <fullName evidence="2">Stress-response A/B barrel domain-containing protein</fullName>
    </recommendedName>
</protein>
<dbReference type="PANTHER" id="PTHR33178:SF10">
    <property type="entry name" value="STRESS-RESPONSE A_B BARREL DOMAIN-CONTAINING PROTEIN"/>
    <property type="match status" value="1"/>
</dbReference>
<dbReference type="SUPFAM" id="SSF54909">
    <property type="entry name" value="Dimeric alpha+beta barrel"/>
    <property type="match status" value="1"/>
</dbReference>
<reference evidence="3" key="1">
    <citation type="journal article" date="2020" name="Stud. Mycol.">
        <title>101 Dothideomycetes genomes: a test case for predicting lifestyles and emergence of pathogens.</title>
        <authorList>
            <person name="Haridas S."/>
            <person name="Albert R."/>
            <person name="Binder M."/>
            <person name="Bloem J."/>
            <person name="Labutti K."/>
            <person name="Salamov A."/>
            <person name="Andreopoulos B."/>
            <person name="Baker S."/>
            <person name="Barry K."/>
            <person name="Bills G."/>
            <person name="Bluhm B."/>
            <person name="Cannon C."/>
            <person name="Castanera R."/>
            <person name="Culley D."/>
            <person name="Daum C."/>
            <person name="Ezra D."/>
            <person name="Gonzalez J."/>
            <person name="Henrissat B."/>
            <person name="Kuo A."/>
            <person name="Liang C."/>
            <person name="Lipzen A."/>
            <person name="Lutzoni F."/>
            <person name="Magnuson J."/>
            <person name="Mondo S."/>
            <person name="Nolan M."/>
            <person name="Ohm R."/>
            <person name="Pangilinan J."/>
            <person name="Park H.-J."/>
            <person name="Ramirez L."/>
            <person name="Alfaro M."/>
            <person name="Sun H."/>
            <person name="Tritt A."/>
            <person name="Yoshinaga Y."/>
            <person name="Zwiers L.-H."/>
            <person name="Turgeon B."/>
            <person name="Goodwin S."/>
            <person name="Spatafora J."/>
            <person name="Crous P."/>
            <person name="Grigoriev I."/>
        </authorList>
    </citation>
    <scope>NUCLEOTIDE SEQUENCE</scope>
    <source>
        <strain evidence="3">CBS 260.36</strain>
    </source>
</reference>
<feature type="domain" description="Stress-response A/B barrel" evidence="2">
    <location>
        <begin position="3"/>
        <end position="105"/>
    </location>
</feature>
<dbReference type="AlphaFoldDB" id="A0A9P4J259"/>
<evidence type="ECO:0000313" key="3">
    <source>
        <dbReference type="EMBL" id="KAF2154087.1"/>
    </source>
</evidence>
<dbReference type="PANTHER" id="PTHR33178">
    <property type="match status" value="1"/>
</dbReference>
<dbReference type="OrthoDB" id="1601230at2759"/>
<keyword evidence="4" id="KW-1185">Reference proteome</keyword>
<evidence type="ECO:0000313" key="4">
    <source>
        <dbReference type="Proteomes" id="UP000799439"/>
    </source>
</evidence>
<proteinExistence type="predicted"/>